<gene>
    <name evidence="2" type="ORF">CA834_14250</name>
</gene>
<proteinExistence type="predicted"/>
<organism evidence="2 3">
    <name type="scientific">Winogradskyella aurantia</name>
    <dbReference type="NCBI Taxonomy" id="1915063"/>
    <lineage>
        <taxon>Bacteria</taxon>
        <taxon>Pseudomonadati</taxon>
        <taxon>Bacteroidota</taxon>
        <taxon>Flavobacteriia</taxon>
        <taxon>Flavobacteriales</taxon>
        <taxon>Flavobacteriaceae</taxon>
        <taxon>Winogradskyella</taxon>
    </lineage>
</organism>
<feature type="transmembrane region" description="Helical" evidence="1">
    <location>
        <begin position="7"/>
        <end position="27"/>
    </location>
</feature>
<name>A0A265UM73_9FLAO</name>
<evidence type="ECO:0000313" key="3">
    <source>
        <dbReference type="Proteomes" id="UP000216840"/>
    </source>
</evidence>
<reference evidence="2 3" key="1">
    <citation type="submission" date="2017-05" db="EMBL/GenBank/DDBJ databases">
        <title>The draft genome sequence of Idiomarina salinarum WNB302.</title>
        <authorList>
            <person name="Sun Y."/>
            <person name="Chen B."/>
            <person name="Du Z."/>
        </authorList>
    </citation>
    <scope>NUCLEOTIDE SEQUENCE [LARGE SCALE GENOMIC DNA]</scope>
    <source>
        <strain evidence="2 3">WNB302</strain>
    </source>
</reference>
<keyword evidence="3" id="KW-1185">Reference proteome</keyword>
<evidence type="ECO:0000313" key="2">
    <source>
        <dbReference type="EMBL" id="OZV66410.1"/>
    </source>
</evidence>
<dbReference type="RefSeq" id="WP_094969398.1">
    <property type="nucleotide sequence ID" value="NZ_NGJN01000010.1"/>
</dbReference>
<feature type="transmembrane region" description="Helical" evidence="1">
    <location>
        <begin position="76"/>
        <end position="99"/>
    </location>
</feature>
<keyword evidence="1" id="KW-0472">Membrane</keyword>
<dbReference type="Pfam" id="PF11196">
    <property type="entry name" value="DUF2834"/>
    <property type="match status" value="1"/>
</dbReference>
<dbReference type="InterPro" id="IPR021362">
    <property type="entry name" value="DUF2834"/>
</dbReference>
<keyword evidence="1" id="KW-1133">Transmembrane helix</keyword>
<evidence type="ECO:0000256" key="1">
    <source>
        <dbReference type="SAM" id="Phobius"/>
    </source>
</evidence>
<evidence type="ECO:0008006" key="4">
    <source>
        <dbReference type="Google" id="ProtNLM"/>
    </source>
</evidence>
<dbReference type="OrthoDB" id="964916at2"/>
<comment type="caution">
    <text evidence="2">The sequence shown here is derived from an EMBL/GenBank/DDBJ whole genome shotgun (WGS) entry which is preliminary data.</text>
</comment>
<feature type="transmembrane region" description="Helical" evidence="1">
    <location>
        <begin position="47"/>
        <end position="64"/>
    </location>
</feature>
<dbReference type="Proteomes" id="UP000216840">
    <property type="component" value="Unassembled WGS sequence"/>
</dbReference>
<keyword evidence="1" id="KW-0812">Transmembrane</keyword>
<dbReference type="EMBL" id="NGJN01000010">
    <property type="protein sequence ID" value="OZV66410.1"/>
    <property type="molecule type" value="Genomic_DNA"/>
</dbReference>
<accession>A0A265UM73</accession>
<protein>
    <recommendedName>
        <fullName evidence="4">DUF2834 domain-containing protein</fullName>
    </recommendedName>
</protein>
<sequence length="112" mass="13365">MKFKYIYILLAILGLVLTWYYNIQFYLSVQDTSIWNFIDQTNTTFPAKSISADISVVAITFLIWMTYESLKLKIKYWWVVIPLTFLIAIAFSFPLFLYMRANRLEVINQQKQ</sequence>
<dbReference type="AlphaFoldDB" id="A0A265UM73"/>